<reference evidence="6 7" key="1">
    <citation type="journal article" date="2016" name="Nat. Commun.">
        <title>Thousands of microbial genomes shed light on interconnected biogeochemical processes in an aquifer system.</title>
        <authorList>
            <person name="Anantharaman K."/>
            <person name="Brown C.T."/>
            <person name="Hug L.A."/>
            <person name="Sharon I."/>
            <person name="Castelle C.J."/>
            <person name="Probst A.J."/>
            <person name="Thomas B.C."/>
            <person name="Singh A."/>
            <person name="Wilkins M.J."/>
            <person name="Karaoz U."/>
            <person name="Brodie E.L."/>
            <person name="Williams K.H."/>
            <person name="Hubbard S.S."/>
            <person name="Banfield J.F."/>
        </authorList>
    </citation>
    <scope>NUCLEOTIDE SEQUENCE [LARGE SCALE GENOMIC DNA]</scope>
</reference>
<dbReference type="CDD" id="cd01425">
    <property type="entry name" value="RPS2"/>
    <property type="match status" value="1"/>
</dbReference>
<dbReference type="Gene3D" id="1.10.287.610">
    <property type="entry name" value="Helix hairpin bin"/>
    <property type="match status" value="1"/>
</dbReference>
<dbReference type="InterPro" id="IPR018130">
    <property type="entry name" value="Ribosomal_uS2_CS"/>
</dbReference>
<keyword evidence="2 5" id="KW-0689">Ribosomal protein</keyword>
<name>A0A1F7W9M7_9BACT</name>
<evidence type="ECO:0000256" key="4">
    <source>
        <dbReference type="ARBA" id="ARBA00035256"/>
    </source>
</evidence>
<dbReference type="NCBIfam" id="TIGR01011">
    <property type="entry name" value="rpsB_bact"/>
    <property type="match status" value="1"/>
</dbReference>
<dbReference type="PROSITE" id="PS00962">
    <property type="entry name" value="RIBOSOMAL_S2_1"/>
    <property type="match status" value="1"/>
</dbReference>
<dbReference type="PRINTS" id="PR00395">
    <property type="entry name" value="RIBOSOMALS2"/>
</dbReference>
<keyword evidence="3 5" id="KW-0687">Ribonucleoprotein</keyword>
<dbReference type="InterPro" id="IPR005706">
    <property type="entry name" value="Ribosomal_uS2_bac/mit/plastid"/>
</dbReference>
<dbReference type="PANTHER" id="PTHR12534">
    <property type="entry name" value="30S RIBOSOMAL PROTEIN S2 PROKARYOTIC AND ORGANELLAR"/>
    <property type="match status" value="1"/>
</dbReference>
<evidence type="ECO:0000256" key="2">
    <source>
        <dbReference type="ARBA" id="ARBA00022980"/>
    </source>
</evidence>
<sequence>MAKLPNLVEMLQAGVHFGHQTSRWHPKMKNFIFGSRGGIHIVDLEKTQQMLPDALAFVKSVAARGGNVLFVGTKRQAQPIVEKYAKACGMPYVTQRWLGGTLTNFAQIKHTLKRLRTLKDQREKGELKKYTKKEQIILGREIEEMEHKVGGIQMLEKPPEAIFVVDIRMEKTAVDEANVIGTKVVAICDTNVNPDGVNYVIPANDDAVKSIDLITSLISEAVLEGVVEAKRAALQKQVEQTPKAV</sequence>
<dbReference type="SUPFAM" id="SSF52313">
    <property type="entry name" value="Ribosomal protein S2"/>
    <property type="match status" value="1"/>
</dbReference>
<evidence type="ECO:0000313" key="7">
    <source>
        <dbReference type="Proteomes" id="UP000176501"/>
    </source>
</evidence>
<dbReference type="EMBL" id="MGFE01000012">
    <property type="protein sequence ID" value="OGL98897.1"/>
    <property type="molecule type" value="Genomic_DNA"/>
</dbReference>
<organism evidence="6 7">
    <name type="scientific">Candidatus Uhrbacteria bacterium RIFOXYB2_FULL_57_15</name>
    <dbReference type="NCBI Taxonomy" id="1802422"/>
    <lineage>
        <taxon>Bacteria</taxon>
        <taxon>Candidatus Uhriibacteriota</taxon>
    </lineage>
</organism>
<comment type="similarity">
    <text evidence="1 5">Belongs to the universal ribosomal protein uS2 family.</text>
</comment>
<gene>
    <name evidence="5" type="primary">rpsB</name>
    <name evidence="6" type="ORF">A2304_04055</name>
</gene>
<dbReference type="InterPro" id="IPR023591">
    <property type="entry name" value="Ribosomal_uS2_flav_dom_sf"/>
</dbReference>
<dbReference type="GO" id="GO:0006412">
    <property type="term" value="P:translation"/>
    <property type="evidence" value="ECO:0007669"/>
    <property type="project" value="UniProtKB-UniRule"/>
</dbReference>
<proteinExistence type="inferred from homology"/>
<dbReference type="PANTHER" id="PTHR12534:SF0">
    <property type="entry name" value="SMALL RIBOSOMAL SUBUNIT PROTEIN US2M"/>
    <property type="match status" value="1"/>
</dbReference>
<comment type="caution">
    <text evidence="6">The sequence shown here is derived from an EMBL/GenBank/DDBJ whole genome shotgun (WGS) entry which is preliminary data.</text>
</comment>
<dbReference type="InterPro" id="IPR001865">
    <property type="entry name" value="Ribosomal_uS2"/>
</dbReference>
<accession>A0A1F7W9M7</accession>
<dbReference type="GO" id="GO:0003735">
    <property type="term" value="F:structural constituent of ribosome"/>
    <property type="evidence" value="ECO:0007669"/>
    <property type="project" value="InterPro"/>
</dbReference>
<dbReference type="Pfam" id="PF00318">
    <property type="entry name" value="Ribosomal_S2"/>
    <property type="match status" value="1"/>
</dbReference>
<protein>
    <recommendedName>
        <fullName evidence="4 5">Small ribosomal subunit protein uS2</fullName>
    </recommendedName>
</protein>
<dbReference type="HAMAP" id="MF_00291_B">
    <property type="entry name" value="Ribosomal_uS2_B"/>
    <property type="match status" value="1"/>
</dbReference>
<dbReference type="Gene3D" id="3.40.50.10490">
    <property type="entry name" value="Glucose-6-phosphate isomerase like protein, domain 1"/>
    <property type="match status" value="1"/>
</dbReference>
<evidence type="ECO:0000256" key="3">
    <source>
        <dbReference type="ARBA" id="ARBA00023274"/>
    </source>
</evidence>
<evidence type="ECO:0000256" key="5">
    <source>
        <dbReference type="HAMAP-Rule" id="MF_00291"/>
    </source>
</evidence>
<dbReference type="AlphaFoldDB" id="A0A1F7W9M7"/>
<dbReference type="Proteomes" id="UP000176501">
    <property type="component" value="Unassembled WGS sequence"/>
</dbReference>
<evidence type="ECO:0000256" key="1">
    <source>
        <dbReference type="ARBA" id="ARBA00006242"/>
    </source>
</evidence>
<evidence type="ECO:0000313" key="6">
    <source>
        <dbReference type="EMBL" id="OGL98897.1"/>
    </source>
</evidence>
<dbReference type="GO" id="GO:0022627">
    <property type="term" value="C:cytosolic small ribosomal subunit"/>
    <property type="evidence" value="ECO:0007669"/>
    <property type="project" value="TreeGrafter"/>
</dbReference>